<dbReference type="EMBL" id="DXAK01000027">
    <property type="protein sequence ID" value="HJA06518.1"/>
    <property type="molecule type" value="Genomic_DNA"/>
</dbReference>
<dbReference type="PROSITE" id="PS00356">
    <property type="entry name" value="HTH_LACI_1"/>
    <property type="match status" value="1"/>
</dbReference>
<feature type="domain" description="HTH lacI-type" evidence="4">
    <location>
        <begin position="3"/>
        <end position="57"/>
    </location>
</feature>
<keyword evidence="1" id="KW-0805">Transcription regulation</keyword>
<dbReference type="InterPro" id="IPR010982">
    <property type="entry name" value="Lambda_DNA-bd_dom_sf"/>
</dbReference>
<dbReference type="CDD" id="cd06267">
    <property type="entry name" value="PBP1_LacI_sugar_binding-like"/>
    <property type="match status" value="1"/>
</dbReference>
<dbReference type="PANTHER" id="PTHR30146:SF109">
    <property type="entry name" value="HTH-TYPE TRANSCRIPTIONAL REGULATOR GALS"/>
    <property type="match status" value="1"/>
</dbReference>
<reference evidence="5" key="2">
    <citation type="submission" date="2021-04" db="EMBL/GenBank/DDBJ databases">
        <authorList>
            <person name="Gilroy R."/>
        </authorList>
    </citation>
    <scope>NUCLEOTIDE SEQUENCE</scope>
    <source>
        <strain evidence="5">ChiSjej2B20-11307</strain>
    </source>
</reference>
<evidence type="ECO:0000256" key="3">
    <source>
        <dbReference type="ARBA" id="ARBA00023163"/>
    </source>
</evidence>
<gene>
    <name evidence="5" type="ORF">H9798_05130</name>
</gene>
<evidence type="ECO:0000313" key="6">
    <source>
        <dbReference type="Proteomes" id="UP000824223"/>
    </source>
</evidence>
<dbReference type="Pfam" id="PF00356">
    <property type="entry name" value="LacI"/>
    <property type="match status" value="1"/>
</dbReference>
<keyword evidence="3" id="KW-0804">Transcription</keyword>
<dbReference type="Pfam" id="PF13377">
    <property type="entry name" value="Peripla_BP_3"/>
    <property type="match status" value="1"/>
</dbReference>
<dbReference type="GO" id="GO:0003700">
    <property type="term" value="F:DNA-binding transcription factor activity"/>
    <property type="evidence" value="ECO:0007669"/>
    <property type="project" value="TreeGrafter"/>
</dbReference>
<keyword evidence="2" id="KW-0238">DNA-binding</keyword>
<dbReference type="InterPro" id="IPR000843">
    <property type="entry name" value="HTH_LacI"/>
</dbReference>
<dbReference type="Proteomes" id="UP000824223">
    <property type="component" value="Unassembled WGS sequence"/>
</dbReference>
<name>A0A9D2H8F8_9FIRM</name>
<dbReference type="PRINTS" id="PR00036">
    <property type="entry name" value="HTHLACI"/>
</dbReference>
<evidence type="ECO:0000313" key="5">
    <source>
        <dbReference type="EMBL" id="HJA06518.1"/>
    </source>
</evidence>
<evidence type="ECO:0000256" key="2">
    <source>
        <dbReference type="ARBA" id="ARBA00023125"/>
    </source>
</evidence>
<accession>A0A9D2H8F8</accession>
<reference evidence="5" key="1">
    <citation type="journal article" date="2021" name="PeerJ">
        <title>Extensive microbial diversity within the chicken gut microbiome revealed by metagenomics and culture.</title>
        <authorList>
            <person name="Gilroy R."/>
            <person name="Ravi A."/>
            <person name="Getino M."/>
            <person name="Pursley I."/>
            <person name="Horton D.L."/>
            <person name="Alikhan N.F."/>
            <person name="Baker D."/>
            <person name="Gharbi K."/>
            <person name="Hall N."/>
            <person name="Watson M."/>
            <person name="Adriaenssens E.M."/>
            <person name="Foster-Nyarko E."/>
            <person name="Jarju S."/>
            <person name="Secka A."/>
            <person name="Antonio M."/>
            <person name="Oren A."/>
            <person name="Chaudhuri R.R."/>
            <person name="La Ragione R."/>
            <person name="Hildebrand F."/>
            <person name="Pallen M.J."/>
        </authorList>
    </citation>
    <scope>NUCLEOTIDE SEQUENCE</scope>
    <source>
        <strain evidence="5">ChiSjej2B20-11307</strain>
    </source>
</reference>
<dbReference type="SUPFAM" id="SSF47413">
    <property type="entry name" value="lambda repressor-like DNA-binding domains"/>
    <property type="match status" value="1"/>
</dbReference>
<comment type="caution">
    <text evidence="5">The sequence shown here is derived from an EMBL/GenBank/DDBJ whole genome shotgun (WGS) entry which is preliminary data.</text>
</comment>
<organism evidence="5 6">
    <name type="scientific">Candidatus Mediterraneibacter pullicola</name>
    <dbReference type="NCBI Taxonomy" id="2838682"/>
    <lineage>
        <taxon>Bacteria</taxon>
        <taxon>Bacillati</taxon>
        <taxon>Bacillota</taxon>
        <taxon>Clostridia</taxon>
        <taxon>Lachnospirales</taxon>
        <taxon>Lachnospiraceae</taxon>
        <taxon>Mediterraneibacter</taxon>
    </lineage>
</organism>
<sequence length="339" mass="37962">MPSTIQDVARAAGVSVGTVSRAMNDYPDISEKTREKILRIAHELGYRPNLVAKSLSSKNFREIALVLSGFLEDVMFNDFETMLMKGCYQFAFEHDLDISMYVINSKIQEEKTFEQLCYEHNIAGAVLFGLKSTDPYFKTLAQSRKPCVTIDVEVGGACVGNVTNDHAAAFDELTQYLIDQGHRKIAIVCGRKNATVTSERLEGAVRAMKRNGLEFQEDFIIQTNFLKEEATEVVKQFFEGHSPDSVTAFLCMSDMLAIGVSESLKKMGYSLPDDYSVVGYDGLYVTDYTEPRITTVDQNIKEKGYEAASLLFDMICGTRTAQNLILPHKLEIRDSVKKL</sequence>
<proteinExistence type="predicted"/>
<dbReference type="Gene3D" id="3.40.50.2300">
    <property type="match status" value="2"/>
</dbReference>
<dbReference type="SMART" id="SM00354">
    <property type="entry name" value="HTH_LACI"/>
    <property type="match status" value="1"/>
</dbReference>
<protein>
    <submittedName>
        <fullName evidence="5">LacI family transcriptional regulator</fullName>
    </submittedName>
</protein>
<evidence type="ECO:0000256" key="1">
    <source>
        <dbReference type="ARBA" id="ARBA00023015"/>
    </source>
</evidence>
<dbReference type="CDD" id="cd01392">
    <property type="entry name" value="HTH_LacI"/>
    <property type="match status" value="1"/>
</dbReference>
<dbReference type="SUPFAM" id="SSF53822">
    <property type="entry name" value="Periplasmic binding protein-like I"/>
    <property type="match status" value="1"/>
</dbReference>
<dbReference type="InterPro" id="IPR028082">
    <property type="entry name" value="Peripla_BP_I"/>
</dbReference>
<dbReference type="PROSITE" id="PS50932">
    <property type="entry name" value="HTH_LACI_2"/>
    <property type="match status" value="1"/>
</dbReference>
<dbReference type="GO" id="GO:0000976">
    <property type="term" value="F:transcription cis-regulatory region binding"/>
    <property type="evidence" value="ECO:0007669"/>
    <property type="project" value="TreeGrafter"/>
</dbReference>
<dbReference type="InterPro" id="IPR046335">
    <property type="entry name" value="LacI/GalR-like_sensor"/>
</dbReference>
<dbReference type="Gene3D" id="1.10.260.40">
    <property type="entry name" value="lambda repressor-like DNA-binding domains"/>
    <property type="match status" value="1"/>
</dbReference>
<dbReference type="AlphaFoldDB" id="A0A9D2H8F8"/>
<dbReference type="PANTHER" id="PTHR30146">
    <property type="entry name" value="LACI-RELATED TRANSCRIPTIONAL REPRESSOR"/>
    <property type="match status" value="1"/>
</dbReference>
<evidence type="ECO:0000259" key="4">
    <source>
        <dbReference type="PROSITE" id="PS50932"/>
    </source>
</evidence>